<protein>
    <submittedName>
        <fullName evidence="2">Uncharacterized protein</fullName>
    </submittedName>
</protein>
<evidence type="ECO:0000313" key="3">
    <source>
        <dbReference type="Proteomes" id="UP001151760"/>
    </source>
</evidence>
<reference evidence="2" key="1">
    <citation type="journal article" date="2022" name="Int. J. Mol. Sci.">
        <title>Draft Genome of Tanacetum Coccineum: Genomic Comparison of Closely Related Tanacetum-Family Plants.</title>
        <authorList>
            <person name="Yamashiro T."/>
            <person name="Shiraishi A."/>
            <person name="Nakayama K."/>
            <person name="Satake H."/>
        </authorList>
    </citation>
    <scope>NUCLEOTIDE SEQUENCE</scope>
</reference>
<feature type="compositionally biased region" description="Polar residues" evidence="1">
    <location>
        <begin position="26"/>
        <end position="43"/>
    </location>
</feature>
<feature type="region of interest" description="Disordered" evidence="1">
    <location>
        <begin position="7"/>
        <end position="74"/>
    </location>
</feature>
<gene>
    <name evidence="2" type="ORF">Tco_1019231</name>
</gene>
<comment type="caution">
    <text evidence="2">The sequence shown here is derived from an EMBL/GenBank/DDBJ whole genome shotgun (WGS) entry which is preliminary data.</text>
</comment>
<name>A0ABQ5FWM3_9ASTR</name>
<evidence type="ECO:0000313" key="2">
    <source>
        <dbReference type="EMBL" id="GJT67751.1"/>
    </source>
</evidence>
<proteinExistence type="predicted"/>
<accession>A0ABQ5FWM3</accession>
<sequence length="110" mass="12115">MAMCHLLSGATWPVSHHQSHRRTTGQRRSTVAVNSDQRRSTVANHRLPSPDHRRSTTGQRWLTASQQAGQRGRLPCGTTWQHVAAEVEIPKGAIAESNSGPPEYKLKGCP</sequence>
<reference evidence="2" key="2">
    <citation type="submission" date="2022-01" db="EMBL/GenBank/DDBJ databases">
        <authorList>
            <person name="Yamashiro T."/>
            <person name="Shiraishi A."/>
            <person name="Satake H."/>
            <person name="Nakayama K."/>
        </authorList>
    </citation>
    <scope>NUCLEOTIDE SEQUENCE</scope>
</reference>
<feature type="compositionally biased region" description="Polar residues" evidence="1">
    <location>
        <begin position="56"/>
        <end position="69"/>
    </location>
</feature>
<evidence type="ECO:0000256" key="1">
    <source>
        <dbReference type="SAM" id="MobiDB-lite"/>
    </source>
</evidence>
<dbReference type="EMBL" id="BQNB010017836">
    <property type="protein sequence ID" value="GJT67751.1"/>
    <property type="molecule type" value="Genomic_DNA"/>
</dbReference>
<organism evidence="2 3">
    <name type="scientific">Tanacetum coccineum</name>
    <dbReference type="NCBI Taxonomy" id="301880"/>
    <lineage>
        <taxon>Eukaryota</taxon>
        <taxon>Viridiplantae</taxon>
        <taxon>Streptophyta</taxon>
        <taxon>Embryophyta</taxon>
        <taxon>Tracheophyta</taxon>
        <taxon>Spermatophyta</taxon>
        <taxon>Magnoliopsida</taxon>
        <taxon>eudicotyledons</taxon>
        <taxon>Gunneridae</taxon>
        <taxon>Pentapetalae</taxon>
        <taxon>asterids</taxon>
        <taxon>campanulids</taxon>
        <taxon>Asterales</taxon>
        <taxon>Asteraceae</taxon>
        <taxon>Asteroideae</taxon>
        <taxon>Anthemideae</taxon>
        <taxon>Anthemidinae</taxon>
        <taxon>Tanacetum</taxon>
    </lineage>
</organism>
<dbReference type="Proteomes" id="UP001151760">
    <property type="component" value="Unassembled WGS sequence"/>
</dbReference>
<keyword evidence="3" id="KW-1185">Reference proteome</keyword>